<dbReference type="InterPro" id="IPR036388">
    <property type="entry name" value="WH-like_DNA-bd_sf"/>
</dbReference>
<dbReference type="Pfam" id="PF18765">
    <property type="entry name" value="Polbeta"/>
    <property type="match status" value="1"/>
</dbReference>
<organism evidence="2 3">
    <name type="scientific">Halococcus salifodinae DSM 8989</name>
    <dbReference type="NCBI Taxonomy" id="1227456"/>
    <lineage>
        <taxon>Archaea</taxon>
        <taxon>Methanobacteriati</taxon>
        <taxon>Methanobacteriota</taxon>
        <taxon>Stenosarchaea group</taxon>
        <taxon>Halobacteria</taxon>
        <taxon>Halobacteriales</taxon>
        <taxon>Halococcaceae</taxon>
        <taxon>Halococcus</taxon>
    </lineage>
</organism>
<dbReference type="InterPro" id="IPR043519">
    <property type="entry name" value="NT_sf"/>
</dbReference>
<dbReference type="Gene3D" id="3.30.460.10">
    <property type="entry name" value="Beta Polymerase, domain 2"/>
    <property type="match status" value="1"/>
</dbReference>
<dbReference type="Gene3D" id="1.10.10.10">
    <property type="entry name" value="Winged helix-like DNA-binding domain superfamily/Winged helix DNA-binding domain"/>
    <property type="match status" value="1"/>
</dbReference>
<evidence type="ECO:0000259" key="1">
    <source>
        <dbReference type="Pfam" id="PF18765"/>
    </source>
</evidence>
<dbReference type="InterPro" id="IPR036390">
    <property type="entry name" value="WH_DNA-bd_sf"/>
</dbReference>
<reference evidence="2 3" key="1">
    <citation type="journal article" date="2014" name="PLoS Genet.">
        <title>Phylogenetically driven sequencing of extremely halophilic archaea reveals strategies for static and dynamic osmo-response.</title>
        <authorList>
            <person name="Becker E.A."/>
            <person name="Seitzer P.M."/>
            <person name="Tritt A."/>
            <person name="Larsen D."/>
            <person name="Krusor M."/>
            <person name="Yao A.I."/>
            <person name="Wu D."/>
            <person name="Madern D."/>
            <person name="Eisen J.A."/>
            <person name="Darling A.E."/>
            <person name="Facciotti M.T."/>
        </authorList>
    </citation>
    <scope>NUCLEOTIDE SEQUENCE [LARGE SCALE GENOMIC DNA]</scope>
    <source>
        <strain evidence="2 3">DSM 8989</strain>
    </source>
</reference>
<name>M0N4P8_9EURY</name>
<dbReference type="CDD" id="cd05403">
    <property type="entry name" value="NT_KNTase_like"/>
    <property type="match status" value="1"/>
</dbReference>
<gene>
    <name evidence="2" type="ORF">C450_11863</name>
</gene>
<dbReference type="PATRIC" id="fig|1227456.3.peg.2409"/>
<evidence type="ECO:0000313" key="3">
    <source>
        <dbReference type="Proteomes" id="UP000011625"/>
    </source>
</evidence>
<feature type="domain" description="Polymerase beta nucleotidyltransferase" evidence="1">
    <location>
        <begin position="125"/>
        <end position="190"/>
    </location>
</feature>
<dbReference type="SUPFAM" id="SSF46785">
    <property type="entry name" value="Winged helix' DNA-binding domain"/>
    <property type="match status" value="1"/>
</dbReference>
<evidence type="ECO:0000313" key="2">
    <source>
        <dbReference type="EMBL" id="EMA52079.1"/>
    </source>
</evidence>
<sequence>MEHQLKREGGTGVTISLQIPAHDAGLYKSKATDDILLLLSRHRFDAFTIGELATRTGNTKPTVGRAVDSLRANELVVEDADGNRRLVQINRERLSIPSDPFLRIPQSEFHQPVKTAVDELEGTLENLLGIILYGSVARGNADRRSDIDLWVLVSEDRAANQRAVNNLILDLEEQEFEQGRYAYDIDVEDAASIPQYADDIREIVLSGIPLHKPPQFETIETLLMNEADANE</sequence>
<accession>M0N4P8</accession>
<keyword evidence="2" id="KW-0808">Transferase</keyword>
<dbReference type="AlphaFoldDB" id="M0N4P8"/>
<dbReference type="EMBL" id="AOME01000057">
    <property type="protein sequence ID" value="EMA52079.1"/>
    <property type="molecule type" value="Genomic_DNA"/>
</dbReference>
<dbReference type="Proteomes" id="UP000011625">
    <property type="component" value="Unassembled WGS sequence"/>
</dbReference>
<dbReference type="SUPFAM" id="SSF81301">
    <property type="entry name" value="Nucleotidyltransferase"/>
    <property type="match status" value="1"/>
</dbReference>
<dbReference type="GO" id="GO:0016740">
    <property type="term" value="F:transferase activity"/>
    <property type="evidence" value="ECO:0007669"/>
    <property type="project" value="UniProtKB-KW"/>
</dbReference>
<keyword evidence="3" id="KW-1185">Reference proteome</keyword>
<dbReference type="InterPro" id="IPR011991">
    <property type="entry name" value="ArsR-like_HTH"/>
</dbReference>
<proteinExistence type="predicted"/>
<dbReference type="InterPro" id="IPR041633">
    <property type="entry name" value="Polbeta"/>
</dbReference>
<protein>
    <submittedName>
        <fullName evidence="2">DNA polymerase beta domain-containing protein region/nucleotidyltransferase family protein</fullName>
    </submittedName>
</protein>
<dbReference type="OrthoDB" id="9287at2157"/>
<dbReference type="CDD" id="cd00090">
    <property type="entry name" value="HTH_ARSR"/>
    <property type="match status" value="1"/>
</dbReference>
<comment type="caution">
    <text evidence="2">The sequence shown here is derived from an EMBL/GenBank/DDBJ whole genome shotgun (WGS) entry which is preliminary data.</text>
</comment>